<gene>
    <name evidence="5" type="ORF">K452DRAFT_271710</name>
</gene>
<proteinExistence type="inferred from homology"/>
<dbReference type="OrthoDB" id="124041at2759"/>
<keyword evidence="6" id="KW-1185">Reference proteome</keyword>
<comment type="subcellular location">
    <subcellularLocation>
        <location evidence="1">Nucleus</location>
    </subcellularLocation>
</comment>
<dbReference type="GO" id="GO:0005634">
    <property type="term" value="C:nucleus"/>
    <property type="evidence" value="ECO:0007669"/>
    <property type="project" value="UniProtKB-SubCell"/>
</dbReference>
<dbReference type="GeneID" id="54296546"/>
<dbReference type="Proteomes" id="UP000799438">
    <property type="component" value="Unassembled WGS sequence"/>
</dbReference>
<dbReference type="GO" id="GO:0033204">
    <property type="term" value="F:ribonuclease P RNA binding"/>
    <property type="evidence" value="ECO:0007669"/>
    <property type="project" value="InterPro"/>
</dbReference>
<feature type="region of interest" description="Disordered" evidence="4">
    <location>
        <begin position="1"/>
        <end position="20"/>
    </location>
</feature>
<protein>
    <recommendedName>
        <fullName evidence="3">Ribonuclease P protein subunit</fullName>
    </recommendedName>
</protein>
<dbReference type="PANTHER" id="PTHR13348">
    <property type="entry name" value="RIBONUCLEASE P SUBUNIT P29"/>
    <property type="match status" value="1"/>
</dbReference>
<dbReference type="InterPro" id="IPR016848">
    <property type="entry name" value="RNase_P/MRP_Rpp29-subunit"/>
</dbReference>
<organism evidence="5 6">
    <name type="scientific">Aplosporella prunicola CBS 121167</name>
    <dbReference type="NCBI Taxonomy" id="1176127"/>
    <lineage>
        <taxon>Eukaryota</taxon>
        <taxon>Fungi</taxon>
        <taxon>Dikarya</taxon>
        <taxon>Ascomycota</taxon>
        <taxon>Pezizomycotina</taxon>
        <taxon>Dothideomycetes</taxon>
        <taxon>Dothideomycetes incertae sedis</taxon>
        <taxon>Botryosphaeriales</taxon>
        <taxon>Aplosporellaceae</taxon>
        <taxon>Aplosporella</taxon>
    </lineage>
</organism>
<dbReference type="InterPro" id="IPR036980">
    <property type="entry name" value="RNase_P/MRP_Rpp29_sf"/>
</dbReference>
<dbReference type="FunFam" id="2.30.30.210:FF:000005">
    <property type="entry name" value="Ribonuclease P protein subunit"/>
    <property type="match status" value="1"/>
</dbReference>
<dbReference type="PIRSF" id="PIRSF027081">
    <property type="entry name" value="RNase_P/MRP_p29_subunit"/>
    <property type="match status" value="1"/>
</dbReference>
<feature type="compositionally biased region" description="Polar residues" evidence="4">
    <location>
        <begin position="1"/>
        <end position="16"/>
    </location>
</feature>
<evidence type="ECO:0000313" key="6">
    <source>
        <dbReference type="Proteomes" id="UP000799438"/>
    </source>
</evidence>
<dbReference type="RefSeq" id="XP_033397580.1">
    <property type="nucleotide sequence ID" value="XM_033539050.1"/>
</dbReference>
<keyword evidence="3" id="KW-0539">Nucleus</keyword>
<dbReference type="GO" id="GO:0006364">
    <property type="term" value="P:rRNA processing"/>
    <property type="evidence" value="ECO:0007669"/>
    <property type="project" value="TreeGrafter"/>
</dbReference>
<dbReference type="Gene3D" id="2.30.30.210">
    <property type="entry name" value="Ribonuclease P/MRP, subunit p29"/>
    <property type="match status" value="1"/>
</dbReference>
<accession>A0A6A6BEB3</accession>
<dbReference type="SUPFAM" id="SSF101744">
    <property type="entry name" value="Rof/RNase P subunit-like"/>
    <property type="match status" value="1"/>
</dbReference>
<evidence type="ECO:0000256" key="3">
    <source>
        <dbReference type="PIRNR" id="PIRNR027081"/>
    </source>
</evidence>
<dbReference type="GO" id="GO:0030677">
    <property type="term" value="C:ribonuclease P complex"/>
    <property type="evidence" value="ECO:0007669"/>
    <property type="project" value="InterPro"/>
</dbReference>
<dbReference type="PANTHER" id="PTHR13348:SF0">
    <property type="entry name" value="RIBONUCLEASE P PROTEIN SUBUNIT P29"/>
    <property type="match status" value="1"/>
</dbReference>
<dbReference type="InterPro" id="IPR023534">
    <property type="entry name" value="Rof/RNase_P-like"/>
</dbReference>
<dbReference type="GO" id="GO:0001682">
    <property type="term" value="P:tRNA 5'-leader removal"/>
    <property type="evidence" value="ECO:0007669"/>
    <property type="project" value="InterPro"/>
</dbReference>
<sequence>MASTPALSAANPSQALLSRAHSPDASARIFADKVQKKPLLLRPTEPSINNSNSDARHQRQAARQLARARAKSKPRPLSAAQKRALRLYELPAAQRKYAVWEPLHGMWCAYMREILGIGGAAAYVTAATAGPKLASADFHGAVVEVVRARCVGRVGVRGVVVKDTKFTFEIVTPRDQVKTIPKEHTIFRFEIPLAAPAPATAPDAPSEKPRSLVFELHGSQFENRAPDRANKKFKQHNMTDL</sequence>
<evidence type="ECO:0000256" key="4">
    <source>
        <dbReference type="SAM" id="MobiDB-lite"/>
    </source>
</evidence>
<comment type="similarity">
    <text evidence="2">Belongs to the eukaryotic/archaeal RNase P protein component 1 family.</text>
</comment>
<feature type="region of interest" description="Disordered" evidence="4">
    <location>
        <begin position="37"/>
        <end position="78"/>
    </location>
</feature>
<keyword evidence="3" id="KW-0819">tRNA processing</keyword>
<dbReference type="GO" id="GO:0000172">
    <property type="term" value="C:ribonuclease MRP complex"/>
    <property type="evidence" value="ECO:0007669"/>
    <property type="project" value="InterPro"/>
</dbReference>
<dbReference type="InterPro" id="IPR002730">
    <property type="entry name" value="Rpp29/RNP1"/>
</dbReference>
<dbReference type="AlphaFoldDB" id="A0A6A6BEB3"/>
<evidence type="ECO:0000313" key="5">
    <source>
        <dbReference type="EMBL" id="KAF2141868.1"/>
    </source>
</evidence>
<reference evidence="5" key="1">
    <citation type="journal article" date="2020" name="Stud. Mycol.">
        <title>101 Dothideomycetes genomes: a test case for predicting lifestyles and emergence of pathogens.</title>
        <authorList>
            <person name="Haridas S."/>
            <person name="Albert R."/>
            <person name="Binder M."/>
            <person name="Bloem J."/>
            <person name="Labutti K."/>
            <person name="Salamov A."/>
            <person name="Andreopoulos B."/>
            <person name="Baker S."/>
            <person name="Barry K."/>
            <person name="Bills G."/>
            <person name="Bluhm B."/>
            <person name="Cannon C."/>
            <person name="Castanera R."/>
            <person name="Culley D."/>
            <person name="Daum C."/>
            <person name="Ezra D."/>
            <person name="Gonzalez J."/>
            <person name="Henrissat B."/>
            <person name="Kuo A."/>
            <person name="Liang C."/>
            <person name="Lipzen A."/>
            <person name="Lutzoni F."/>
            <person name="Magnuson J."/>
            <person name="Mondo S."/>
            <person name="Nolan M."/>
            <person name="Ohm R."/>
            <person name="Pangilinan J."/>
            <person name="Park H.-J."/>
            <person name="Ramirez L."/>
            <person name="Alfaro M."/>
            <person name="Sun H."/>
            <person name="Tritt A."/>
            <person name="Yoshinaga Y."/>
            <person name="Zwiers L.-H."/>
            <person name="Turgeon B."/>
            <person name="Goodwin S."/>
            <person name="Spatafora J."/>
            <person name="Crous P."/>
            <person name="Grigoriev I."/>
        </authorList>
    </citation>
    <scope>NUCLEOTIDE SEQUENCE</scope>
    <source>
        <strain evidence="5">CBS 121167</strain>
    </source>
</reference>
<dbReference type="Pfam" id="PF01868">
    <property type="entry name" value="RNase_P-MRP_p29"/>
    <property type="match status" value="1"/>
</dbReference>
<evidence type="ECO:0000256" key="1">
    <source>
        <dbReference type="ARBA" id="ARBA00004123"/>
    </source>
</evidence>
<dbReference type="EMBL" id="ML995486">
    <property type="protein sequence ID" value="KAF2141868.1"/>
    <property type="molecule type" value="Genomic_DNA"/>
</dbReference>
<dbReference type="SMART" id="SM00538">
    <property type="entry name" value="POP4"/>
    <property type="match status" value="1"/>
</dbReference>
<evidence type="ECO:0000256" key="2">
    <source>
        <dbReference type="ARBA" id="ARBA00006181"/>
    </source>
</evidence>
<name>A0A6A6BEB3_9PEZI</name>